<evidence type="ECO:0000256" key="2">
    <source>
        <dbReference type="SAM" id="Phobius"/>
    </source>
</evidence>
<comment type="caution">
    <text evidence="3">The sequence shown here is derived from an EMBL/GenBank/DDBJ whole genome shotgun (WGS) entry which is preliminary data.</text>
</comment>
<feature type="region of interest" description="Disordered" evidence="1">
    <location>
        <begin position="1"/>
        <end position="95"/>
    </location>
</feature>
<keyword evidence="2" id="KW-0812">Transmembrane</keyword>
<organism evidence="3 4">
    <name type="scientific">Cutaneotrichosporon spelunceum</name>
    <dbReference type="NCBI Taxonomy" id="1672016"/>
    <lineage>
        <taxon>Eukaryota</taxon>
        <taxon>Fungi</taxon>
        <taxon>Dikarya</taxon>
        <taxon>Basidiomycota</taxon>
        <taxon>Agaricomycotina</taxon>
        <taxon>Tremellomycetes</taxon>
        <taxon>Trichosporonales</taxon>
        <taxon>Trichosporonaceae</taxon>
        <taxon>Cutaneotrichosporon</taxon>
    </lineage>
</organism>
<evidence type="ECO:0000313" key="3">
    <source>
        <dbReference type="EMBL" id="GMK58341.1"/>
    </source>
</evidence>
<evidence type="ECO:0000256" key="1">
    <source>
        <dbReference type="SAM" id="MobiDB-lite"/>
    </source>
</evidence>
<feature type="transmembrane region" description="Helical" evidence="2">
    <location>
        <begin position="134"/>
        <end position="155"/>
    </location>
</feature>
<reference evidence="3" key="2">
    <citation type="submission" date="2023-06" db="EMBL/GenBank/DDBJ databases">
        <authorList>
            <person name="Kobayashi Y."/>
            <person name="Kayamori A."/>
            <person name="Aoki K."/>
            <person name="Shiwa Y."/>
            <person name="Fujita N."/>
            <person name="Sugita T."/>
            <person name="Iwasaki W."/>
            <person name="Tanaka N."/>
            <person name="Takashima M."/>
        </authorList>
    </citation>
    <scope>NUCLEOTIDE SEQUENCE</scope>
    <source>
        <strain evidence="3">HIS016</strain>
    </source>
</reference>
<feature type="compositionally biased region" description="Low complexity" evidence="1">
    <location>
        <begin position="8"/>
        <end position="72"/>
    </location>
</feature>
<evidence type="ECO:0000313" key="4">
    <source>
        <dbReference type="Proteomes" id="UP001222932"/>
    </source>
</evidence>
<sequence>MVAVLPRQAPNGQPNQAGQPNNQSLQPGGNQQPQPGNNNQQQQPRNNNNNQHPNNQQPNQHPNNQQDPPGNDNKGKGGIKDTKPDKQTPTAAKQTPVFLTTYDSNFPTGPTQAVTSKGGRGYVVIKDNRLGDNMALVAICLAFFFAFFVFILKCTAWSERRAQKKAVDHMITQETRWAEKAAETEIQYKPPRIPAYMRPSPPNNGPQYTH</sequence>
<name>A0AAD3YCR5_9TREE</name>
<gene>
    <name evidence="3" type="ORF">CspeluHIS016_0503730</name>
</gene>
<keyword evidence="4" id="KW-1185">Reference proteome</keyword>
<dbReference type="EMBL" id="BTCM01000005">
    <property type="protein sequence ID" value="GMK58341.1"/>
    <property type="molecule type" value="Genomic_DNA"/>
</dbReference>
<feature type="compositionally biased region" description="Basic and acidic residues" evidence="1">
    <location>
        <begin position="73"/>
        <end position="86"/>
    </location>
</feature>
<accession>A0AAD3YCR5</accession>
<protein>
    <submittedName>
        <fullName evidence="3">Uncharacterized protein</fullName>
    </submittedName>
</protein>
<keyword evidence="2" id="KW-1133">Transmembrane helix</keyword>
<reference evidence="3" key="1">
    <citation type="journal article" date="2023" name="BMC Genomics">
        <title>Chromosome-level genome assemblies of Cutaneotrichosporon spp. (Trichosporonales, Basidiomycota) reveal imbalanced evolution between nucleotide sequences and chromosome synteny.</title>
        <authorList>
            <person name="Kobayashi Y."/>
            <person name="Kayamori A."/>
            <person name="Aoki K."/>
            <person name="Shiwa Y."/>
            <person name="Matsutani M."/>
            <person name="Fujita N."/>
            <person name="Sugita T."/>
            <person name="Iwasaki W."/>
            <person name="Tanaka N."/>
            <person name="Takashima M."/>
        </authorList>
    </citation>
    <scope>NUCLEOTIDE SEQUENCE</scope>
    <source>
        <strain evidence="3">HIS016</strain>
    </source>
</reference>
<dbReference type="Proteomes" id="UP001222932">
    <property type="component" value="Unassembled WGS sequence"/>
</dbReference>
<feature type="region of interest" description="Disordered" evidence="1">
    <location>
        <begin position="191"/>
        <end position="210"/>
    </location>
</feature>
<proteinExistence type="predicted"/>
<dbReference type="AlphaFoldDB" id="A0AAD3YCR5"/>
<keyword evidence="2" id="KW-0472">Membrane</keyword>